<evidence type="ECO:0000313" key="11">
    <source>
        <dbReference type="Proteomes" id="UP000051739"/>
    </source>
</evidence>
<dbReference type="InterPro" id="IPR023091">
    <property type="entry name" value="MetalPrtase_cat_dom_sf_prd"/>
</dbReference>
<dbReference type="Gene3D" id="3.40.390.30">
    <property type="entry name" value="Metalloproteases ('zincins'), catalytic domain"/>
    <property type="match status" value="1"/>
</dbReference>
<keyword evidence="2 9" id="KW-0690">Ribosome biogenesis</keyword>
<evidence type="ECO:0000256" key="9">
    <source>
        <dbReference type="HAMAP-Rule" id="MF_00009"/>
    </source>
</evidence>
<keyword evidence="7 9" id="KW-0378">Hydrolase</keyword>
<dbReference type="HAMAP" id="MF_00009">
    <property type="entry name" value="Endoribonucl_YbeY"/>
    <property type="match status" value="1"/>
</dbReference>
<dbReference type="GO" id="GO:0004222">
    <property type="term" value="F:metalloendopeptidase activity"/>
    <property type="evidence" value="ECO:0007669"/>
    <property type="project" value="InterPro"/>
</dbReference>
<evidence type="ECO:0000256" key="2">
    <source>
        <dbReference type="ARBA" id="ARBA00022517"/>
    </source>
</evidence>
<comment type="cofactor">
    <cofactor evidence="9">
        <name>Zn(2+)</name>
        <dbReference type="ChEBI" id="CHEBI:29105"/>
    </cofactor>
    <text evidence="9">Binds 1 zinc ion.</text>
</comment>
<keyword evidence="8 9" id="KW-0862">Zinc</keyword>
<dbReference type="SUPFAM" id="SSF55486">
    <property type="entry name" value="Metalloproteases ('zincins'), catalytic domain"/>
    <property type="match status" value="1"/>
</dbReference>
<dbReference type="RefSeq" id="WP_056937774.1">
    <property type="nucleotide sequence ID" value="NZ_AZFN01000021.1"/>
</dbReference>
<dbReference type="InterPro" id="IPR002036">
    <property type="entry name" value="YbeY"/>
</dbReference>
<sequence>MELVIYDHTNGQVTDEQLDETEKLLQFAADQLSIAANAEMSVTFVNNPEMQKINREYRGIDRSTDVISFAIEDDDDLMLPAELQAELPRELGDLFVSIDKVKSQALFLDHSEERELGYMLVHGFLHLNGYDHERADDHGEQFRLQEEILTKYGLKR</sequence>
<comment type="function">
    <text evidence="9">Single strand-specific metallo-endoribonuclease involved in late-stage 70S ribosome quality control and in maturation of the 3' terminus of the 16S rRNA.</text>
</comment>
<dbReference type="PANTHER" id="PTHR46986:SF1">
    <property type="entry name" value="ENDORIBONUCLEASE YBEY, CHLOROPLASTIC"/>
    <property type="match status" value="1"/>
</dbReference>
<protein>
    <recommendedName>
        <fullName evidence="9">Endoribonuclease YbeY</fullName>
        <ecNumber evidence="9">3.1.-.-</ecNumber>
    </recommendedName>
</protein>
<dbReference type="Proteomes" id="UP000051739">
    <property type="component" value="Unassembled WGS sequence"/>
</dbReference>
<keyword evidence="10" id="KW-0482">Metalloprotease</keyword>
<accession>A0A0R1V6H9</accession>
<comment type="caution">
    <text evidence="10">The sequence shown here is derived from an EMBL/GenBank/DDBJ whole genome shotgun (WGS) entry which is preliminary data.</text>
</comment>
<keyword evidence="11" id="KW-1185">Reference proteome</keyword>
<dbReference type="GO" id="GO:0005737">
    <property type="term" value="C:cytoplasm"/>
    <property type="evidence" value="ECO:0007669"/>
    <property type="project" value="UniProtKB-SubCell"/>
</dbReference>
<feature type="binding site" evidence="9">
    <location>
        <position position="126"/>
    </location>
    <ligand>
        <name>Zn(2+)</name>
        <dbReference type="ChEBI" id="CHEBI:29105"/>
        <note>catalytic</note>
    </ligand>
</feature>
<feature type="binding site" evidence="9">
    <location>
        <position position="132"/>
    </location>
    <ligand>
        <name>Zn(2+)</name>
        <dbReference type="ChEBI" id="CHEBI:29105"/>
        <note>catalytic</note>
    </ligand>
</feature>
<dbReference type="GO" id="GO:0006364">
    <property type="term" value="P:rRNA processing"/>
    <property type="evidence" value="ECO:0007669"/>
    <property type="project" value="UniProtKB-UniRule"/>
</dbReference>
<evidence type="ECO:0000256" key="5">
    <source>
        <dbReference type="ARBA" id="ARBA00022723"/>
    </source>
</evidence>
<dbReference type="GO" id="GO:0006508">
    <property type="term" value="P:proteolysis"/>
    <property type="evidence" value="ECO:0007669"/>
    <property type="project" value="UniProtKB-KW"/>
</dbReference>
<evidence type="ECO:0000256" key="3">
    <source>
        <dbReference type="ARBA" id="ARBA00022552"/>
    </source>
</evidence>
<keyword evidence="10" id="KW-0645">Protease</keyword>
<keyword evidence="3 9" id="KW-0698">rRNA processing</keyword>
<dbReference type="AlphaFoldDB" id="A0A0R1V6H9"/>
<keyword evidence="6 9" id="KW-0255">Endonuclease</keyword>
<evidence type="ECO:0000256" key="1">
    <source>
        <dbReference type="ARBA" id="ARBA00010875"/>
    </source>
</evidence>
<dbReference type="Pfam" id="PF02130">
    <property type="entry name" value="YbeY"/>
    <property type="match status" value="1"/>
</dbReference>
<dbReference type="PATRIC" id="fig|1423749.3.peg.875"/>
<evidence type="ECO:0000256" key="6">
    <source>
        <dbReference type="ARBA" id="ARBA00022759"/>
    </source>
</evidence>
<proteinExistence type="inferred from homology"/>
<dbReference type="EMBL" id="AZFN01000021">
    <property type="protein sequence ID" value="KRM01143.1"/>
    <property type="molecule type" value="Genomic_DNA"/>
</dbReference>
<evidence type="ECO:0000256" key="8">
    <source>
        <dbReference type="ARBA" id="ARBA00022833"/>
    </source>
</evidence>
<keyword evidence="4 9" id="KW-0540">Nuclease</keyword>
<keyword evidence="9" id="KW-0963">Cytoplasm</keyword>
<name>A0A0R1V6H9_9LACO</name>
<evidence type="ECO:0000313" key="10">
    <source>
        <dbReference type="EMBL" id="KRM01143.1"/>
    </source>
</evidence>
<evidence type="ECO:0000256" key="7">
    <source>
        <dbReference type="ARBA" id="ARBA00022801"/>
    </source>
</evidence>
<dbReference type="GO" id="GO:0008270">
    <property type="term" value="F:zinc ion binding"/>
    <property type="evidence" value="ECO:0007669"/>
    <property type="project" value="UniProtKB-UniRule"/>
</dbReference>
<dbReference type="PANTHER" id="PTHR46986">
    <property type="entry name" value="ENDORIBONUCLEASE YBEY, CHLOROPLASTIC"/>
    <property type="match status" value="1"/>
</dbReference>
<dbReference type="PROSITE" id="PS01306">
    <property type="entry name" value="UPF0054"/>
    <property type="match status" value="1"/>
</dbReference>
<gene>
    <name evidence="9" type="primary">ybeY</name>
    <name evidence="10" type="ORF">FC60_GL000868</name>
</gene>
<keyword evidence="5 9" id="KW-0479">Metal-binding</keyword>
<dbReference type="InterPro" id="IPR020549">
    <property type="entry name" value="YbeY_CS"/>
</dbReference>
<dbReference type="NCBIfam" id="TIGR00043">
    <property type="entry name" value="rRNA maturation RNase YbeY"/>
    <property type="match status" value="1"/>
</dbReference>
<dbReference type="GO" id="GO:0004521">
    <property type="term" value="F:RNA endonuclease activity"/>
    <property type="evidence" value="ECO:0007669"/>
    <property type="project" value="UniProtKB-UniRule"/>
</dbReference>
<feature type="binding site" evidence="9">
    <location>
        <position position="122"/>
    </location>
    <ligand>
        <name>Zn(2+)</name>
        <dbReference type="ChEBI" id="CHEBI:29105"/>
        <note>catalytic</note>
    </ligand>
</feature>
<comment type="similarity">
    <text evidence="1 9">Belongs to the endoribonuclease YbeY family.</text>
</comment>
<comment type="subcellular location">
    <subcellularLocation>
        <location evidence="9">Cytoplasm</location>
    </subcellularLocation>
</comment>
<reference evidence="10 11" key="1">
    <citation type="journal article" date="2015" name="Genome Announc.">
        <title>Expanding the biotechnology potential of lactobacilli through comparative genomics of 213 strains and associated genera.</title>
        <authorList>
            <person name="Sun Z."/>
            <person name="Harris H.M."/>
            <person name="McCann A."/>
            <person name="Guo C."/>
            <person name="Argimon S."/>
            <person name="Zhang W."/>
            <person name="Yang X."/>
            <person name="Jeffery I.B."/>
            <person name="Cooney J.C."/>
            <person name="Kagawa T.F."/>
            <person name="Liu W."/>
            <person name="Song Y."/>
            <person name="Salvetti E."/>
            <person name="Wrobel A."/>
            <person name="Rasinkangas P."/>
            <person name="Parkhill J."/>
            <person name="Rea M.C."/>
            <person name="O'Sullivan O."/>
            <person name="Ritari J."/>
            <person name="Douillard F.P."/>
            <person name="Paul Ross R."/>
            <person name="Yang R."/>
            <person name="Briner A.E."/>
            <person name="Felis G.E."/>
            <person name="de Vos W.M."/>
            <person name="Barrangou R."/>
            <person name="Klaenhammer T.R."/>
            <person name="Caufield P.W."/>
            <person name="Cui Y."/>
            <person name="Zhang H."/>
            <person name="O'Toole P.W."/>
        </authorList>
    </citation>
    <scope>NUCLEOTIDE SEQUENCE [LARGE SCALE GENOMIC DNA]</scope>
    <source>
        <strain evidence="10 11">DSM 16045</strain>
    </source>
</reference>
<organism evidence="10 11">
    <name type="scientific">Limosilactobacillus gastricus DSM 16045</name>
    <dbReference type="NCBI Taxonomy" id="1423749"/>
    <lineage>
        <taxon>Bacteria</taxon>
        <taxon>Bacillati</taxon>
        <taxon>Bacillota</taxon>
        <taxon>Bacilli</taxon>
        <taxon>Lactobacillales</taxon>
        <taxon>Lactobacillaceae</taxon>
        <taxon>Limosilactobacillus</taxon>
    </lineage>
</organism>
<dbReference type="EC" id="3.1.-.-" evidence="9"/>
<evidence type="ECO:0000256" key="4">
    <source>
        <dbReference type="ARBA" id="ARBA00022722"/>
    </source>
</evidence>